<dbReference type="Proteomes" id="UP000002385">
    <property type="component" value="Chromosome"/>
</dbReference>
<feature type="region of interest" description="Disordered" evidence="2">
    <location>
        <begin position="201"/>
        <end position="225"/>
    </location>
</feature>
<dbReference type="KEGG" id="mch:Mchl_3823"/>
<organism evidence="3 4">
    <name type="scientific">Methylorubrum extorquens (strain CM4 / NCIMB 13688)</name>
    <name type="common">Methylobacterium extorquens</name>
    <dbReference type="NCBI Taxonomy" id="440085"/>
    <lineage>
        <taxon>Bacteria</taxon>
        <taxon>Pseudomonadati</taxon>
        <taxon>Pseudomonadota</taxon>
        <taxon>Alphaproteobacteria</taxon>
        <taxon>Hyphomicrobiales</taxon>
        <taxon>Methylobacteriaceae</taxon>
        <taxon>Methylorubrum</taxon>
    </lineage>
</organism>
<name>B7KXN8_METC4</name>
<comment type="similarity">
    <text evidence="1">Belongs to the transferase hexapeptide repeat family.</text>
</comment>
<dbReference type="InterPro" id="IPR001451">
    <property type="entry name" value="Hexapep"/>
</dbReference>
<protein>
    <submittedName>
        <fullName evidence="3">Transferase hexapeptide repeat containing protein</fullName>
    </submittedName>
</protein>
<sequence length="225" mass="24568">MVTPNPIFDDLTRFHLSRDIERWGWVVGKHTYGHPRVLEPDLASLWIGAFCSIGPNVTVVLGNHRSDLVTTYPFKAIRVITGGHLWGQAGAAAEPDHDSRGNVVIGDEVWLGTNCTILSGVTIGAGAIIGAGAVVRKDVPPYAVVTGNPGSVRRFRFDEATVARLLRINWWSWPDERIAEVLPLILSPDIGAFLDHAEAQQDVGQEQATSEQSEMEELRPLVTSS</sequence>
<dbReference type="EMBL" id="CP001298">
    <property type="protein sequence ID" value="ACK84640.1"/>
    <property type="molecule type" value="Genomic_DNA"/>
</dbReference>
<dbReference type="CDD" id="cd03349">
    <property type="entry name" value="LbH_XAT"/>
    <property type="match status" value="1"/>
</dbReference>
<dbReference type="SUPFAM" id="SSF51161">
    <property type="entry name" value="Trimeric LpxA-like enzymes"/>
    <property type="match status" value="1"/>
</dbReference>
<evidence type="ECO:0000313" key="3">
    <source>
        <dbReference type="EMBL" id="ACK84640.1"/>
    </source>
</evidence>
<dbReference type="InterPro" id="IPR050179">
    <property type="entry name" value="Trans_hexapeptide_repeat"/>
</dbReference>
<dbReference type="Pfam" id="PF00132">
    <property type="entry name" value="Hexapep"/>
    <property type="match status" value="1"/>
</dbReference>
<proteinExistence type="inferred from homology"/>
<dbReference type="InterPro" id="IPR011004">
    <property type="entry name" value="Trimer_LpxA-like_sf"/>
</dbReference>
<dbReference type="RefSeq" id="WP_015951838.1">
    <property type="nucleotide sequence ID" value="NC_011757.1"/>
</dbReference>
<dbReference type="AlphaFoldDB" id="B7KXN8"/>
<dbReference type="PANTHER" id="PTHR43300:SF11">
    <property type="entry name" value="ACETYLTRANSFERASE RV3034C-RELATED"/>
    <property type="match status" value="1"/>
</dbReference>
<reference evidence="4" key="1">
    <citation type="submission" date="2008-12" db="EMBL/GenBank/DDBJ databases">
        <title>Complete sequence of chromosome of Methylobacterium chloromethanicum CM4.</title>
        <authorList>
            <consortium name="US DOE Joint Genome Institute"/>
            <person name="Lucas S."/>
            <person name="Copeland A."/>
            <person name="Lapidus A."/>
            <person name="Glavina del Rio T."/>
            <person name="Dalin E."/>
            <person name="Tice H."/>
            <person name="Bruce D."/>
            <person name="Goodwin L."/>
            <person name="Pitluck S."/>
            <person name="Chertkov O."/>
            <person name="Brettin T."/>
            <person name="Detter J.C."/>
            <person name="Han C."/>
            <person name="Larimer F."/>
            <person name="Land M."/>
            <person name="Hauser L."/>
            <person name="Kyrpides N."/>
            <person name="Mikhailova N."/>
            <person name="Marx C."/>
            <person name="Richardson P."/>
        </authorList>
    </citation>
    <scope>NUCLEOTIDE SEQUENCE [LARGE SCALE GENOMIC DNA]</scope>
    <source>
        <strain evidence="4">CM4 / NCIMB 13688</strain>
    </source>
</reference>
<dbReference type="Gene3D" id="2.160.10.10">
    <property type="entry name" value="Hexapeptide repeat proteins"/>
    <property type="match status" value="1"/>
</dbReference>
<evidence type="ECO:0000313" key="4">
    <source>
        <dbReference type="Proteomes" id="UP000002385"/>
    </source>
</evidence>
<reference evidence="3 4" key="2">
    <citation type="journal article" date="2012" name="J. Bacteriol.">
        <title>Complete genome sequences of six strains of the genus Methylobacterium.</title>
        <authorList>
            <person name="Marx C.J."/>
            <person name="Bringel F."/>
            <person name="Chistoserdova L."/>
            <person name="Moulin L."/>
            <person name="Farhan Ul Haque M."/>
            <person name="Fleischman D.E."/>
            <person name="Gruffaz C."/>
            <person name="Jourand P."/>
            <person name="Knief C."/>
            <person name="Lee M.C."/>
            <person name="Muller E.E."/>
            <person name="Nadalig T."/>
            <person name="Peyraud R."/>
            <person name="Roselli S."/>
            <person name="Russ L."/>
            <person name="Goodwin L.A."/>
            <person name="Ivanova N."/>
            <person name="Kyrpides N."/>
            <person name="Lajus A."/>
            <person name="Land M.L."/>
            <person name="Medigue C."/>
            <person name="Mikhailova N."/>
            <person name="Nolan M."/>
            <person name="Woyke T."/>
            <person name="Stolyar S."/>
            <person name="Vorholt J.A."/>
            <person name="Vuilleumier S."/>
        </authorList>
    </citation>
    <scope>NUCLEOTIDE SEQUENCE [LARGE SCALE GENOMIC DNA]</scope>
    <source>
        <strain evidence="4">CM4 / NCIMB 13688</strain>
    </source>
</reference>
<dbReference type="GO" id="GO:0016740">
    <property type="term" value="F:transferase activity"/>
    <property type="evidence" value="ECO:0007669"/>
    <property type="project" value="UniProtKB-KW"/>
</dbReference>
<accession>B7KXN8</accession>
<dbReference type="PANTHER" id="PTHR43300">
    <property type="entry name" value="ACETYLTRANSFERASE"/>
    <property type="match status" value="1"/>
</dbReference>
<evidence type="ECO:0000256" key="2">
    <source>
        <dbReference type="SAM" id="MobiDB-lite"/>
    </source>
</evidence>
<gene>
    <name evidence="3" type="ordered locus">Mchl_3823</name>
</gene>
<keyword evidence="3" id="KW-0808">Transferase</keyword>
<feature type="compositionally biased region" description="Polar residues" evidence="2">
    <location>
        <begin position="202"/>
        <end position="212"/>
    </location>
</feature>
<evidence type="ECO:0000256" key="1">
    <source>
        <dbReference type="ARBA" id="ARBA00007274"/>
    </source>
</evidence>
<dbReference type="HOGENOM" id="CLU_051638_5_1_5"/>